<keyword evidence="1" id="KW-1185">Reference proteome</keyword>
<accession>A0A1I7XG64</accession>
<reference evidence="2" key="1">
    <citation type="submission" date="2016-11" db="UniProtKB">
        <authorList>
            <consortium name="WormBaseParasite"/>
        </authorList>
    </citation>
    <scope>IDENTIFICATION</scope>
</reference>
<evidence type="ECO:0000313" key="1">
    <source>
        <dbReference type="Proteomes" id="UP000095283"/>
    </source>
</evidence>
<dbReference type="InterPro" id="IPR002017">
    <property type="entry name" value="Spectrin_repeat"/>
</dbReference>
<name>A0A1I7XG64_HETBA</name>
<dbReference type="WBParaSite" id="Hba_16474">
    <property type="protein sequence ID" value="Hba_16474"/>
    <property type="gene ID" value="Hba_16474"/>
</dbReference>
<evidence type="ECO:0000313" key="2">
    <source>
        <dbReference type="WBParaSite" id="Hba_16474"/>
    </source>
</evidence>
<dbReference type="Gene3D" id="1.20.58.60">
    <property type="match status" value="2"/>
</dbReference>
<dbReference type="SUPFAM" id="SSF46966">
    <property type="entry name" value="Spectrin repeat"/>
    <property type="match status" value="1"/>
</dbReference>
<sequence>MINSHPDEKAVMTYVSCYYHYFSGMRKVINVCFYEAKIVYLLNYMVIQLFNYSHNRYINIYIHTYIYIDINAAWQRLEDSEKGFEEWLLSEIMRLERLEHLAEKFRRKCSLHEEWSHGKEDALRSNDWKCSGLYKIKVSIIKKIDLFEYNILIFRAAPFNNWLDGAREDLADLVIVHEMREIEELCSAHDQFKATLSDADREFGSITAIEQERWTATNRTKKATELINYLFLHTSKSYNHIVGKHLEKKYISTFYIT</sequence>
<dbReference type="PANTHER" id="PTHR11915">
    <property type="entry name" value="SPECTRIN/FILAMIN RELATED CYTOSKELETAL PROTEIN"/>
    <property type="match status" value="1"/>
</dbReference>
<dbReference type="Pfam" id="PF00435">
    <property type="entry name" value="Spectrin"/>
    <property type="match status" value="1"/>
</dbReference>
<protein>
    <submittedName>
        <fullName evidence="2">Uncharacterized protein</fullName>
    </submittedName>
</protein>
<dbReference type="AlphaFoldDB" id="A0A1I7XG64"/>
<organism evidence="1 2">
    <name type="scientific">Heterorhabditis bacteriophora</name>
    <name type="common">Entomopathogenic nematode worm</name>
    <dbReference type="NCBI Taxonomy" id="37862"/>
    <lineage>
        <taxon>Eukaryota</taxon>
        <taxon>Metazoa</taxon>
        <taxon>Ecdysozoa</taxon>
        <taxon>Nematoda</taxon>
        <taxon>Chromadorea</taxon>
        <taxon>Rhabditida</taxon>
        <taxon>Rhabditina</taxon>
        <taxon>Rhabditomorpha</taxon>
        <taxon>Strongyloidea</taxon>
        <taxon>Heterorhabditidae</taxon>
        <taxon>Heterorhabditis</taxon>
    </lineage>
</organism>
<dbReference type="Proteomes" id="UP000095283">
    <property type="component" value="Unplaced"/>
</dbReference>
<proteinExistence type="predicted"/>